<name>A0A1R4FH09_9MICC</name>
<feature type="chain" id="PRO_5012706749" description="TPM domain-containing protein" evidence="2">
    <location>
        <begin position="33"/>
        <end position="491"/>
    </location>
</feature>
<reference evidence="3 4" key="1">
    <citation type="submission" date="2017-02" db="EMBL/GenBank/DDBJ databases">
        <authorList>
            <person name="Peterson S.W."/>
        </authorList>
    </citation>
    <scope>NUCLEOTIDE SEQUENCE [LARGE SCALE GENOMIC DNA]</scope>
    <source>
        <strain evidence="3 4">B Ar 00.02</strain>
    </source>
</reference>
<dbReference type="PROSITE" id="PS51318">
    <property type="entry name" value="TAT"/>
    <property type="match status" value="1"/>
</dbReference>
<gene>
    <name evidence="3" type="ORF">FM101_03910</name>
</gene>
<evidence type="ECO:0008006" key="5">
    <source>
        <dbReference type="Google" id="ProtNLM"/>
    </source>
</evidence>
<feature type="region of interest" description="Disordered" evidence="1">
    <location>
        <begin position="32"/>
        <end position="56"/>
    </location>
</feature>
<sequence>MTAPPRRRPLSVVCAALAGLVLIGTLAGPAAANEAPEPAGPSVLTPDRPGEDEGKLRIPGREAESEHLFLAVVEAAADRVDAEAIVKAVESAQLADGTKVLLAVDQQPTEMKSAAQLVRGSLLFGQSDALADDWVEHGKTDGYVGKGWMAVGVILPERTGDPVDVSIERGRNIELTDHAHLETLTRAGQKAFDAGSYTQGLSELAVAAGTGIKARSNPLPRVLGGVGIVVLAGIGAAVAGGRRRKKEAALQVREQKVVSLRPRIHEVANELRSRGDAPIHRGSAGPVAASVARLTTHLVERTAGEEQAAEEAATDDTATASAILDRLSTQQGALDGMDLLLGAGRPAKQAWQRQIQSHRDRLQDLTEGLDVPGARKLEAAREVVAVLIEHTRALDDVEKDTRRAAKRGRRKPGYDLLDRLEALRIELDAVTGRLAGQAAVAEVELGPKLADTGTAGKGQPGAHDVLAQLARAVDLLAAAGSRSTPASGRRA</sequence>
<evidence type="ECO:0000256" key="1">
    <source>
        <dbReference type="SAM" id="MobiDB-lite"/>
    </source>
</evidence>
<keyword evidence="4" id="KW-1185">Reference proteome</keyword>
<dbReference type="AlphaFoldDB" id="A0A1R4FH09"/>
<proteinExistence type="predicted"/>
<feature type="compositionally biased region" description="Low complexity" evidence="1">
    <location>
        <begin position="32"/>
        <end position="41"/>
    </location>
</feature>
<dbReference type="RefSeq" id="WP_086995737.1">
    <property type="nucleotide sequence ID" value="NZ_FUHW01000018.1"/>
</dbReference>
<organism evidence="3 4">
    <name type="scientific">Arthrobacter rhombi</name>
    <dbReference type="NCBI Taxonomy" id="71253"/>
    <lineage>
        <taxon>Bacteria</taxon>
        <taxon>Bacillati</taxon>
        <taxon>Actinomycetota</taxon>
        <taxon>Actinomycetes</taxon>
        <taxon>Micrococcales</taxon>
        <taxon>Micrococcaceae</taxon>
        <taxon>Arthrobacter</taxon>
    </lineage>
</organism>
<accession>A0A1R4FH09</accession>
<evidence type="ECO:0000313" key="3">
    <source>
        <dbReference type="EMBL" id="SJM55224.1"/>
    </source>
</evidence>
<evidence type="ECO:0000313" key="4">
    <source>
        <dbReference type="Proteomes" id="UP000195913"/>
    </source>
</evidence>
<feature type="signal peptide" evidence="2">
    <location>
        <begin position="1"/>
        <end position="32"/>
    </location>
</feature>
<dbReference type="Proteomes" id="UP000195913">
    <property type="component" value="Unassembled WGS sequence"/>
</dbReference>
<keyword evidence="2" id="KW-0732">Signal</keyword>
<evidence type="ECO:0000256" key="2">
    <source>
        <dbReference type="SAM" id="SignalP"/>
    </source>
</evidence>
<dbReference type="EMBL" id="FUHW01000018">
    <property type="protein sequence ID" value="SJM55224.1"/>
    <property type="molecule type" value="Genomic_DNA"/>
</dbReference>
<dbReference type="InterPro" id="IPR006311">
    <property type="entry name" value="TAT_signal"/>
</dbReference>
<protein>
    <recommendedName>
        <fullName evidence="5">TPM domain-containing protein</fullName>
    </recommendedName>
</protein>